<keyword evidence="4" id="KW-1185">Reference proteome</keyword>
<dbReference type="Proteomes" id="UP001491310">
    <property type="component" value="Unassembled WGS sequence"/>
</dbReference>
<dbReference type="PANTHER" id="PTHR47032:SF1">
    <property type="entry name" value="UDP-D-XYLOSE:L-FUCOSE ALPHA-1,3-D-XYLOSYLTRANSFERASE-RELATED"/>
    <property type="match status" value="1"/>
</dbReference>
<gene>
    <name evidence="3" type="ORF">WJX75_002881</name>
</gene>
<dbReference type="InterPro" id="IPR052636">
    <property type="entry name" value="UDP-D-xylose:L-fucose_XylT"/>
</dbReference>
<sequence>MSGAKARRSTAPAPSLPPLPPSWQKIGALQQLLAKDLNVLAVDVDMVWLKDPFAALEPNLSDFLMTVDSASSADDSPAQKPCAGLIFARATEPTRALVKSWVGLGREGGQGGPSLMFPLAWASTQHSYPTQLLVSYLPTHQFPNGCAERRNSETVRWSAKSLPEEARKDWVMWHAACIKGLPQKLSSLKGLLTLVRSGIDTNTTLGY</sequence>
<name>A0ABR2YPD1_9CHLO</name>
<reference evidence="3 4" key="1">
    <citation type="journal article" date="2024" name="Nat. Commun.">
        <title>Phylogenomics reveals the evolutionary origins of lichenization in chlorophyte algae.</title>
        <authorList>
            <person name="Puginier C."/>
            <person name="Libourel C."/>
            <person name="Otte J."/>
            <person name="Skaloud P."/>
            <person name="Haon M."/>
            <person name="Grisel S."/>
            <person name="Petersen M."/>
            <person name="Berrin J.G."/>
            <person name="Delaux P.M."/>
            <person name="Dal Grande F."/>
            <person name="Keller J."/>
        </authorList>
    </citation>
    <scope>NUCLEOTIDE SEQUENCE [LARGE SCALE GENOMIC DNA]</scope>
    <source>
        <strain evidence="3 4">SAG 216-7</strain>
    </source>
</reference>
<dbReference type="Pfam" id="PF03407">
    <property type="entry name" value="Nucleotid_trans"/>
    <property type="match status" value="1"/>
</dbReference>
<evidence type="ECO:0000259" key="2">
    <source>
        <dbReference type="Pfam" id="PF03407"/>
    </source>
</evidence>
<protein>
    <recommendedName>
        <fullName evidence="2">Nucleotide-diphospho-sugar transferase domain-containing protein</fullName>
    </recommendedName>
</protein>
<dbReference type="InterPro" id="IPR005069">
    <property type="entry name" value="Nucl-diP-sugar_transferase"/>
</dbReference>
<evidence type="ECO:0000313" key="4">
    <source>
        <dbReference type="Proteomes" id="UP001491310"/>
    </source>
</evidence>
<organism evidence="3 4">
    <name type="scientific">Coccomyxa subellipsoidea</name>
    <dbReference type="NCBI Taxonomy" id="248742"/>
    <lineage>
        <taxon>Eukaryota</taxon>
        <taxon>Viridiplantae</taxon>
        <taxon>Chlorophyta</taxon>
        <taxon>core chlorophytes</taxon>
        <taxon>Trebouxiophyceae</taxon>
        <taxon>Trebouxiophyceae incertae sedis</taxon>
        <taxon>Coccomyxaceae</taxon>
        <taxon>Coccomyxa</taxon>
    </lineage>
</organism>
<proteinExistence type="predicted"/>
<dbReference type="EMBL" id="JALJOT010000007">
    <property type="protein sequence ID" value="KAK9908783.1"/>
    <property type="molecule type" value="Genomic_DNA"/>
</dbReference>
<evidence type="ECO:0000256" key="1">
    <source>
        <dbReference type="SAM" id="MobiDB-lite"/>
    </source>
</evidence>
<comment type="caution">
    <text evidence="3">The sequence shown here is derived from an EMBL/GenBank/DDBJ whole genome shotgun (WGS) entry which is preliminary data.</text>
</comment>
<dbReference type="PANTHER" id="PTHR47032">
    <property type="entry name" value="UDP-D-XYLOSE:L-FUCOSE ALPHA-1,3-D-XYLOSYLTRANSFERASE-RELATED"/>
    <property type="match status" value="1"/>
</dbReference>
<evidence type="ECO:0000313" key="3">
    <source>
        <dbReference type="EMBL" id="KAK9908783.1"/>
    </source>
</evidence>
<feature type="domain" description="Nucleotide-diphospho-sugar transferase" evidence="2">
    <location>
        <begin position="22"/>
        <end position="187"/>
    </location>
</feature>
<accession>A0ABR2YPD1</accession>
<feature type="region of interest" description="Disordered" evidence="1">
    <location>
        <begin position="1"/>
        <end position="20"/>
    </location>
</feature>